<reference evidence="4" key="1">
    <citation type="submission" date="2017-02" db="UniProtKB">
        <authorList>
            <consortium name="WormBaseParasite"/>
        </authorList>
    </citation>
    <scope>IDENTIFICATION</scope>
</reference>
<proteinExistence type="predicted"/>
<dbReference type="EMBL" id="UYRS01000080">
    <property type="protein sequence ID" value="VDK21304.1"/>
    <property type="molecule type" value="Genomic_DNA"/>
</dbReference>
<dbReference type="WBParaSite" id="TASK_0000057801-mRNA-1">
    <property type="protein sequence ID" value="TASK_0000057801-mRNA-1"/>
    <property type="gene ID" value="TASK_0000057801"/>
</dbReference>
<evidence type="ECO:0000256" key="1">
    <source>
        <dbReference type="SAM" id="MobiDB-lite"/>
    </source>
</evidence>
<feature type="region of interest" description="Disordered" evidence="1">
    <location>
        <begin position="52"/>
        <end position="72"/>
    </location>
</feature>
<organism evidence="4">
    <name type="scientific">Taenia asiatica</name>
    <name type="common">Asian tapeworm</name>
    <dbReference type="NCBI Taxonomy" id="60517"/>
    <lineage>
        <taxon>Eukaryota</taxon>
        <taxon>Metazoa</taxon>
        <taxon>Spiralia</taxon>
        <taxon>Lophotrochozoa</taxon>
        <taxon>Platyhelminthes</taxon>
        <taxon>Cestoda</taxon>
        <taxon>Eucestoda</taxon>
        <taxon>Cyclophyllidea</taxon>
        <taxon>Taeniidae</taxon>
        <taxon>Taenia</taxon>
    </lineage>
</organism>
<keyword evidence="3" id="KW-1185">Reference proteome</keyword>
<protein>
    <submittedName>
        <fullName evidence="2 4">Uncharacterized protein</fullName>
    </submittedName>
</protein>
<reference evidence="2 3" key="2">
    <citation type="submission" date="2018-11" db="EMBL/GenBank/DDBJ databases">
        <authorList>
            <consortium name="Pathogen Informatics"/>
        </authorList>
    </citation>
    <scope>NUCLEOTIDE SEQUENCE [LARGE SCALE GENOMIC DNA]</scope>
</reference>
<dbReference type="AlphaFoldDB" id="A0A0R3VTK3"/>
<evidence type="ECO:0000313" key="2">
    <source>
        <dbReference type="EMBL" id="VDK21304.1"/>
    </source>
</evidence>
<accession>A0A0R3VTK3</accession>
<dbReference type="Proteomes" id="UP000282613">
    <property type="component" value="Unassembled WGS sequence"/>
</dbReference>
<name>A0A0R3VTK3_TAEAS</name>
<evidence type="ECO:0000313" key="4">
    <source>
        <dbReference type="WBParaSite" id="TASK_0000057801-mRNA-1"/>
    </source>
</evidence>
<evidence type="ECO:0000313" key="3">
    <source>
        <dbReference type="Proteomes" id="UP000282613"/>
    </source>
</evidence>
<gene>
    <name evidence="2" type="ORF">TASK_LOCUS579</name>
</gene>
<sequence>MVACFLQAASRTGILRFPHSPSGYAPHRSSLSIAHLIRKYLPSPSLLPPPPHPLSSLPVAVGEPNPCPPPPLQTDADPVGTYCVRVSLGARCAHPKGW</sequence>